<feature type="transmembrane region" description="Helical" evidence="2">
    <location>
        <begin position="64"/>
        <end position="84"/>
    </location>
</feature>
<evidence type="ECO:0000313" key="3">
    <source>
        <dbReference type="EMBL" id="KAK3269645.1"/>
    </source>
</evidence>
<keyword evidence="4" id="KW-1185">Reference proteome</keyword>
<name>A0AAE0L2T1_9CHLO</name>
<protein>
    <submittedName>
        <fullName evidence="3">Uncharacterized protein</fullName>
    </submittedName>
</protein>
<dbReference type="EMBL" id="LGRX02010823">
    <property type="protein sequence ID" value="KAK3269645.1"/>
    <property type="molecule type" value="Genomic_DNA"/>
</dbReference>
<comment type="caution">
    <text evidence="3">The sequence shown here is derived from an EMBL/GenBank/DDBJ whole genome shotgun (WGS) entry which is preliminary data.</text>
</comment>
<accession>A0AAE0L2T1</accession>
<proteinExistence type="predicted"/>
<dbReference type="AlphaFoldDB" id="A0AAE0L2T1"/>
<dbReference type="Proteomes" id="UP001190700">
    <property type="component" value="Unassembled WGS sequence"/>
</dbReference>
<organism evidence="3 4">
    <name type="scientific">Cymbomonas tetramitiformis</name>
    <dbReference type="NCBI Taxonomy" id="36881"/>
    <lineage>
        <taxon>Eukaryota</taxon>
        <taxon>Viridiplantae</taxon>
        <taxon>Chlorophyta</taxon>
        <taxon>Pyramimonadophyceae</taxon>
        <taxon>Pyramimonadales</taxon>
        <taxon>Pyramimonadaceae</taxon>
        <taxon>Cymbomonas</taxon>
    </lineage>
</organism>
<feature type="region of interest" description="Disordered" evidence="1">
    <location>
        <begin position="432"/>
        <end position="453"/>
    </location>
</feature>
<keyword evidence="2" id="KW-0472">Membrane</keyword>
<evidence type="ECO:0000256" key="2">
    <source>
        <dbReference type="SAM" id="Phobius"/>
    </source>
</evidence>
<gene>
    <name evidence="3" type="ORF">CYMTET_21935</name>
</gene>
<evidence type="ECO:0000256" key="1">
    <source>
        <dbReference type="SAM" id="MobiDB-lite"/>
    </source>
</evidence>
<evidence type="ECO:0000313" key="4">
    <source>
        <dbReference type="Proteomes" id="UP001190700"/>
    </source>
</evidence>
<sequence>MGDRFGDGISVPASMANLGGNSTSSGVSGYLGLDKGNDAGNAMASGYGSDFKDKLRHKSGGGNPVTLAIFFLVAVFVTYNVGYYSTLTFHNGGGDTSSDPHDKKLGAGLDSCTLRTKQAQVGFFSNHACWFNISRRPDWVATRMFFQTRAQASKKGMHLAGADDKCGFISIGTGSYDPNPTFQSAYQSDKDAKSKMQIDDYVANMKATNVFDQCYTFTYTQEQDLPIAQTALAGTKMSLVRPLWTDADTTLDVEFEKISSAIVEGTIVVKSHLRSFESDLLAGFKTGLASGRVGAIIWEREVAEAKHVRSLKDEMEFVSSFGYAVYLASAQEAEMSQNFQRVYKPSAFLRIDRGLWDSTYAIPNAKIVLTVVAVKQDHPFRVFLDSNQALCPITLDKTGQAKCDCQLEKYDVANEECSLANLVTHTLSGSSAYGSSGGQEWRQPLTQPRADIG</sequence>
<keyword evidence="2" id="KW-0812">Transmembrane</keyword>
<reference evidence="3 4" key="1">
    <citation type="journal article" date="2015" name="Genome Biol. Evol.">
        <title>Comparative Genomics of a Bacterivorous Green Alga Reveals Evolutionary Causalities and Consequences of Phago-Mixotrophic Mode of Nutrition.</title>
        <authorList>
            <person name="Burns J.A."/>
            <person name="Paasch A."/>
            <person name="Narechania A."/>
            <person name="Kim E."/>
        </authorList>
    </citation>
    <scope>NUCLEOTIDE SEQUENCE [LARGE SCALE GENOMIC DNA]</scope>
    <source>
        <strain evidence="3 4">PLY_AMNH</strain>
    </source>
</reference>
<keyword evidence="2" id="KW-1133">Transmembrane helix</keyword>